<name>X1NYK0_9ZZZZ</name>
<reference evidence="1" key="1">
    <citation type="journal article" date="2014" name="Front. Microbiol.">
        <title>High frequency of phylogenetically diverse reductive dehalogenase-homologous genes in deep subseafloor sedimentary metagenomes.</title>
        <authorList>
            <person name="Kawai M."/>
            <person name="Futagami T."/>
            <person name="Toyoda A."/>
            <person name="Takaki Y."/>
            <person name="Nishi S."/>
            <person name="Hori S."/>
            <person name="Arai W."/>
            <person name="Tsubouchi T."/>
            <person name="Morono Y."/>
            <person name="Uchiyama I."/>
            <person name="Ito T."/>
            <person name="Fujiyama A."/>
            <person name="Inagaki F."/>
            <person name="Takami H."/>
        </authorList>
    </citation>
    <scope>NUCLEOTIDE SEQUENCE</scope>
    <source>
        <strain evidence="1">Expedition CK06-06</strain>
    </source>
</reference>
<organism evidence="1">
    <name type="scientific">marine sediment metagenome</name>
    <dbReference type="NCBI Taxonomy" id="412755"/>
    <lineage>
        <taxon>unclassified sequences</taxon>
        <taxon>metagenomes</taxon>
        <taxon>ecological metagenomes</taxon>
    </lineage>
</organism>
<dbReference type="InterPro" id="IPR036188">
    <property type="entry name" value="FAD/NAD-bd_sf"/>
</dbReference>
<protein>
    <submittedName>
        <fullName evidence="1">Uncharacterized protein</fullName>
    </submittedName>
</protein>
<evidence type="ECO:0000313" key="1">
    <source>
        <dbReference type="EMBL" id="GAI31860.1"/>
    </source>
</evidence>
<proteinExistence type="predicted"/>
<accession>X1NYK0</accession>
<dbReference type="AlphaFoldDB" id="X1NYK0"/>
<sequence>ITGGAHNKKLGVSGEQEFADKGVFYCATCDVAAR</sequence>
<gene>
    <name evidence="1" type="ORF">S06H3_30929</name>
</gene>
<dbReference type="EMBL" id="BARV01018264">
    <property type="protein sequence ID" value="GAI31860.1"/>
    <property type="molecule type" value="Genomic_DNA"/>
</dbReference>
<comment type="caution">
    <text evidence="1">The sequence shown here is derived from an EMBL/GenBank/DDBJ whole genome shotgun (WGS) entry which is preliminary data.</text>
</comment>
<dbReference type="Gene3D" id="3.50.50.60">
    <property type="entry name" value="FAD/NAD(P)-binding domain"/>
    <property type="match status" value="1"/>
</dbReference>
<feature type="non-terminal residue" evidence="1">
    <location>
        <position position="1"/>
    </location>
</feature>